<sequence length="127" mass="14186">MTGNQPVAVDLLIVEVTRAAMEAAAARLRTGLRQVDSQIQHGVWLGERSPSGELDAARRALREALRVHAYNSGNQIAMADHLASTIKIVLQHYRSTDELTRLDVQRMEALLEEALPQRPTAKHWVEQ</sequence>
<evidence type="ECO:0000313" key="2">
    <source>
        <dbReference type="Proteomes" id="UP000612899"/>
    </source>
</evidence>
<protein>
    <submittedName>
        <fullName evidence="1">Uncharacterized protein</fullName>
    </submittedName>
</protein>
<evidence type="ECO:0000313" key="1">
    <source>
        <dbReference type="EMBL" id="GIH08348.1"/>
    </source>
</evidence>
<comment type="caution">
    <text evidence="1">The sequence shown here is derived from an EMBL/GenBank/DDBJ whole genome shotgun (WGS) entry which is preliminary data.</text>
</comment>
<reference evidence="1" key="1">
    <citation type="submission" date="2021-01" db="EMBL/GenBank/DDBJ databases">
        <title>Whole genome shotgun sequence of Rhizocola hellebori NBRC 109834.</title>
        <authorList>
            <person name="Komaki H."/>
            <person name="Tamura T."/>
        </authorList>
    </citation>
    <scope>NUCLEOTIDE SEQUENCE</scope>
    <source>
        <strain evidence="1">NBRC 109834</strain>
    </source>
</reference>
<dbReference type="AlphaFoldDB" id="A0A8J3QEV8"/>
<keyword evidence="2" id="KW-1185">Reference proteome</keyword>
<name>A0A8J3QEV8_9ACTN</name>
<gene>
    <name evidence="1" type="ORF">Rhe02_64150</name>
</gene>
<organism evidence="1 2">
    <name type="scientific">Rhizocola hellebori</name>
    <dbReference type="NCBI Taxonomy" id="1392758"/>
    <lineage>
        <taxon>Bacteria</taxon>
        <taxon>Bacillati</taxon>
        <taxon>Actinomycetota</taxon>
        <taxon>Actinomycetes</taxon>
        <taxon>Micromonosporales</taxon>
        <taxon>Micromonosporaceae</taxon>
        <taxon>Rhizocola</taxon>
    </lineage>
</organism>
<accession>A0A8J3QEV8</accession>
<dbReference type="RefSeq" id="WP_203912107.1">
    <property type="nucleotide sequence ID" value="NZ_BONY01000048.1"/>
</dbReference>
<dbReference type="Proteomes" id="UP000612899">
    <property type="component" value="Unassembled WGS sequence"/>
</dbReference>
<dbReference type="EMBL" id="BONY01000048">
    <property type="protein sequence ID" value="GIH08348.1"/>
    <property type="molecule type" value="Genomic_DNA"/>
</dbReference>
<proteinExistence type="predicted"/>